<accession>A0A1D2N5Y1</accession>
<dbReference type="PANTHER" id="PTHR34180:SF1">
    <property type="entry name" value="BETA-ALANYL-DOPAMINE_CARCININE HYDROLASE"/>
    <property type="match status" value="1"/>
</dbReference>
<dbReference type="EMBL" id="LJIJ01000192">
    <property type="protein sequence ID" value="ODN00690.1"/>
    <property type="molecule type" value="Genomic_DNA"/>
</dbReference>
<evidence type="ECO:0000313" key="3">
    <source>
        <dbReference type="Proteomes" id="UP000094527"/>
    </source>
</evidence>
<dbReference type="Proteomes" id="UP000094527">
    <property type="component" value="Unassembled WGS sequence"/>
</dbReference>
<name>A0A1D2N5Y1_ORCCI</name>
<dbReference type="Pfam" id="PF03417">
    <property type="entry name" value="AAT"/>
    <property type="match status" value="1"/>
</dbReference>
<dbReference type="Gene3D" id="3.60.60.10">
    <property type="entry name" value="Penicillin V Acylase, Chain A"/>
    <property type="match status" value="1"/>
</dbReference>
<gene>
    <name evidence="2" type="ORF">Ocin01_05996</name>
</gene>
<reference evidence="2 3" key="1">
    <citation type="journal article" date="2016" name="Genome Biol. Evol.">
        <title>Gene Family Evolution Reflects Adaptation to Soil Environmental Stressors in the Genome of the Collembolan Orchesella cincta.</title>
        <authorList>
            <person name="Faddeeva-Vakhrusheva A."/>
            <person name="Derks M.F."/>
            <person name="Anvar S.Y."/>
            <person name="Agamennone V."/>
            <person name="Suring W."/>
            <person name="Smit S."/>
            <person name="van Straalen N.M."/>
            <person name="Roelofs D."/>
        </authorList>
    </citation>
    <scope>NUCLEOTIDE SEQUENCE [LARGE SCALE GENOMIC DNA]</scope>
    <source>
        <tissue evidence="2">Mixed pool</tissue>
    </source>
</reference>
<dbReference type="AlphaFoldDB" id="A0A1D2N5Y1"/>
<dbReference type="InterPro" id="IPR047801">
    <property type="entry name" value="Peptidase_C45"/>
</dbReference>
<feature type="non-terminal residue" evidence="2">
    <location>
        <position position="129"/>
    </location>
</feature>
<dbReference type="OrthoDB" id="189997at2759"/>
<keyword evidence="3" id="KW-1185">Reference proteome</keyword>
<comment type="caution">
    <text evidence="2">The sequence shown here is derived from an EMBL/GenBank/DDBJ whole genome shotgun (WGS) entry which is preliminary data.</text>
</comment>
<sequence length="129" mass="14458">MAEGAEVPFYKLFLLHIDSLIAPPELEDEYGKQTSQTGCTTVMCNSEEVIIGHTEDACPEFLNNVFLVSAHIVNNEGVTLEKFTTLTYAGYLPGYTMGYNHHGLIYTVNTIFPKVTNPNRTRKNLQLEN</sequence>
<proteinExistence type="predicted"/>
<feature type="domain" description="Peptidase C45 hydrolase" evidence="1">
    <location>
        <begin position="47"/>
        <end position="119"/>
    </location>
</feature>
<dbReference type="STRING" id="48709.A0A1D2N5Y1"/>
<evidence type="ECO:0000259" key="1">
    <source>
        <dbReference type="Pfam" id="PF03417"/>
    </source>
</evidence>
<dbReference type="InterPro" id="IPR005079">
    <property type="entry name" value="Peptidase_C45_hydrolase"/>
</dbReference>
<dbReference type="PANTHER" id="PTHR34180">
    <property type="entry name" value="PEPTIDASE C45"/>
    <property type="match status" value="1"/>
</dbReference>
<protein>
    <recommendedName>
        <fullName evidence="1">Peptidase C45 hydrolase domain-containing protein</fullName>
    </recommendedName>
</protein>
<organism evidence="2 3">
    <name type="scientific">Orchesella cincta</name>
    <name type="common">Springtail</name>
    <name type="synonym">Podura cincta</name>
    <dbReference type="NCBI Taxonomy" id="48709"/>
    <lineage>
        <taxon>Eukaryota</taxon>
        <taxon>Metazoa</taxon>
        <taxon>Ecdysozoa</taxon>
        <taxon>Arthropoda</taxon>
        <taxon>Hexapoda</taxon>
        <taxon>Collembola</taxon>
        <taxon>Entomobryomorpha</taxon>
        <taxon>Entomobryoidea</taxon>
        <taxon>Orchesellidae</taxon>
        <taxon>Orchesellinae</taxon>
        <taxon>Orchesella</taxon>
    </lineage>
</organism>
<evidence type="ECO:0000313" key="2">
    <source>
        <dbReference type="EMBL" id="ODN00690.1"/>
    </source>
</evidence>